<dbReference type="OrthoDB" id="9811889at2"/>
<reference evidence="3 5" key="3">
    <citation type="submission" date="2024-08" db="EMBL/GenBank/DDBJ databases">
        <authorList>
            <person name="Wei W."/>
        </authorList>
    </citation>
    <scope>NUCLEOTIDE SEQUENCE [LARGE SCALE GENOMIC DNA]</scope>
    <source>
        <strain evidence="3 5">XU2</strain>
    </source>
</reference>
<gene>
    <name evidence="3" type="ORF">ACD591_18135</name>
    <name evidence="2" type="ORF">FOE74_20055</name>
</gene>
<feature type="domain" description="GAF" evidence="1">
    <location>
        <begin position="42"/>
        <end position="172"/>
    </location>
</feature>
<evidence type="ECO:0000313" key="5">
    <source>
        <dbReference type="Proteomes" id="UP001570846"/>
    </source>
</evidence>
<dbReference type="GO" id="GO:0016301">
    <property type="term" value="F:kinase activity"/>
    <property type="evidence" value="ECO:0007669"/>
    <property type="project" value="UniProtKB-KW"/>
</dbReference>
<dbReference type="PANTHER" id="PTHR43102:SF2">
    <property type="entry name" value="GAF DOMAIN-CONTAINING PROTEIN"/>
    <property type="match status" value="1"/>
</dbReference>
<sequence>MERNEYQTLTVNSEVPAHLVPENEAERLKALYRFEILDTPQEAFFDKITAFAAKIFDVPSAFISLVDLDRVWYKSNKSNLQVAEVRREDSLCSITILGQDEVTVFSDTFQVPNLVTSPYVKAEGGIRFYAGAPLTSFDGHNLGTVCVVDSKPRGISAKEKEILQDLAQMVVAQLELRSVSLKAARKHDELLSSLGNEVVPAQEHVTNLLAGIEVEDGLPAATKALAAEALESSLALQDTLQSLLLESARDEVSFLLHPTVTSIAEVARSTVKEMEALAAEKQQDIYFMVATGREMRIDAQLMHQAFSNLVKFGIVYSPPGSFIALDIFEADHLLHVDFTYEGLVLPDHELRKLFLRQYSVPTQSPQPVAISGDELLEAKKIIDAHKGTVTAKCQEKGKSCKIMVAFSIT</sequence>
<dbReference type="PANTHER" id="PTHR43102">
    <property type="entry name" value="SLR1143 PROTEIN"/>
    <property type="match status" value="1"/>
</dbReference>
<reference evidence="2 4" key="1">
    <citation type="submission" date="2019-07" db="EMBL/GenBank/DDBJ databases">
        <authorList>
            <person name="Qu J.-H."/>
        </authorList>
    </citation>
    <scope>NUCLEOTIDE SEQUENCE [LARGE SCALE GENOMIC DNA]</scope>
    <source>
        <strain evidence="2 4">MDT1-10-3</strain>
    </source>
</reference>
<dbReference type="Gene3D" id="3.30.565.10">
    <property type="entry name" value="Histidine kinase-like ATPase, C-terminal domain"/>
    <property type="match status" value="1"/>
</dbReference>
<name>A0A5M8Q754_9BACT</name>
<organism evidence="2 4">
    <name type="scientific">Rufibacter glacialis</name>
    <dbReference type="NCBI Taxonomy" id="1259555"/>
    <lineage>
        <taxon>Bacteria</taxon>
        <taxon>Pseudomonadati</taxon>
        <taxon>Bacteroidota</taxon>
        <taxon>Cytophagia</taxon>
        <taxon>Cytophagales</taxon>
        <taxon>Hymenobacteraceae</taxon>
        <taxon>Rufibacter</taxon>
    </lineage>
</organism>
<evidence type="ECO:0000313" key="2">
    <source>
        <dbReference type="EMBL" id="KAA6430764.1"/>
    </source>
</evidence>
<dbReference type="RefSeq" id="WP_149100421.1">
    <property type="nucleotide sequence ID" value="NZ_BMMG01000008.1"/>
</dbReference>
<dbReference type="SUPFAM" id="SSF55781">
    <property type="entry name" value="GAF domain-like"/>
    <property type="match status" value="1"/>
</dbReference>
<accession>A0A5M8Q754</accession>
<dbReference type="Proteomes" id="UP001570846">
    <property type="component" value="Unassembled WGS sequence"/>
</dbReference>
<dbReference type="InterPro" id="IPR036890">
    <property type="entry name" value="HATPase_C_sf"/>
</dbReference>
<dbReference type="InterPro" id="IPR029016">
    <property type="entry name" value="GAF-like_dom_sf"/>
</dbReference>
<dbReference type="InterPro" id="IPR003018">
    <property type="entry name" value="GAF"/>
</dbReference>
<evidence type="ECO:0000313" key="3">
    <source>
        <dbReference type="EMBL" id="MFA1773226.1"/>
    </source>
</evidence>
<protein>
    <submittedName>
        <fullName evidence="3">GAF domain-containing protein</fullName>
    </submittedName>
    <submittedName>
        <fullName evidence="2">GAF domain-containing sensor histidine kinase</fullName>
    </submittedName>
</protein>
<comment type="caution">
    <text evidence="2">The sequence shown here is derived from an EMBL/GenBank/DDBJ whole genome shotgun (WGS) entry which is preliminary data.</text>
</comment>
<dbReference type="Pfam" id="PF01590">
    <property type="entry name" value="GAF"/>
    <property type="match status" value="1"/>
</dbReference>
<reference evidence="2 4" key="2">
    <citation type="submission" date="2019-09" db="EMBL/GenBank/DDBJ databases">
        <title>A bacterium isolated from glacier soil.</title>
        <authorList>
            <person name="Liu Q."/>
        </authorList>
    </citation>
    <scope>NUCLEOTIDE SEQUENCE [LARGE SCALE GENOMIC DNA]</scope>
    <source>
        <strain evidence="2 4">MDT1-10-3</strain>
    </source>
</reference>
<keyword evidence="2" id="KW-0808">Transferase</keyword>
<evidence type="ECO:0000313" key="4">
    <source>
        <dbReference type="Proteomes" id="UP000323866"/>
    </source>
</evidence>
<evidence type="ECO:0000259" key="1">
    <source>
        <dbReference type="Pfam" id="PF01590"/>
    </source>
</evidence>
<dbReference type="EMBL" id="JBGOGF010000011">
    <property type="protein sequence ID" value="MFA1773226.1"/>
    <property type="molecule type" value="Genomic_DNA"/>
</dbReference>
<dbReference type="EMBL" id="VKKZ01000025">
    <property type="protein sequence ID" value="KAA6430764.1"/>
    <property type="molecule type" value="Genomic_DNA"/>
</dbReference>
<dbReference type="Proteomes" id="UP000323866">
    <property type="component" value="Unassembled WGS sequence"/>
</dbReference>
<proteinExistence type="predicted"/>
<dbReference type="Gene3D" id="3.30.450.40">
    <property type="match status" value="1"/>
</dbReference>
<keyword evidence="5" id="KW-1185">Reference proteome</keyword>
<dbReference type="AlphaFoldDB" id="A0A5M8Q754"/>
<keyword evidence="2" id="KW-0418">Kinase</keyword>
<dbReference type="SUPFAM" id="SSF55874">
    <property type="entry name" value="ATPase domain of HSP90 chaperone/DNA topoisomerase II/histidine kinase"/>
    <property type="match status" value="1"/>
</dbReference>